<evidence type="ECO:0000256" key="1">
    <source>
        <dbReference type="ARBA" id="ARBA00022723"/>
    </source>
</evidence>
<dbReference type="Pfam" id="PF00096">
    <property type="entry name" value="zf-C2H2"/>
    <property type="match status" value="1"/>
</dbReference>
<dbReference type="EnsemblMetazoa" id="PPAI008699-RA">
    <property type="protein sequence ID" value="PPAI008699-PA"/>
    <property type="gene ID" value="PPAI008699"/>
</dbReference>
<feature type="domain" description="C2H2-type" evidence="6">
    <location>
        <begin position="107"/>
        <end position="135"/>
    </location>
</feature>
<name>A0A1B0DKC5_PHLPP</name>
<keyword evidence="3" id="KW-0863">Zinc-finger</keyword>
<evidence type="ECO:0000313" key="7">
    <source>
        <dbReference type="EnsemblMetazoa" id="PPAI008699-PA"/>
    </source>
</evidence>
<protein>
    <recommendedName>
        <fullName evidence="6">C2H2-type domain-containing protein</fullName>
    </recommendedName>
</protein>
<evidence type="ECO:0000256" key="5">
    <source>
        <dbReference type="ARBA" id="ARBA00023242"/>
    </source>
</evidence>
<organism evidence="7 8">
    <name type="scientific">Phlebotomus papatasi</name>
    <name type="common">Sandfly</name>
    <dbReference type="NCBI Taxonomy" id="29031"/>
    <lineage>
        <taxon>Eukaryota</taxon>
        <taxon>Metazoa</taxon>
        <taxon>Ecdysozoa</taxon>
        <taxon>Arthropoda</taxon>
        <taxon>Hexapoda</taxon>
        <taxon>Insecta</taxon>
        <taxon>Pterygota</taxon>
        <taxon>Neoptera</taxon>
        <taxon>Endopterygota</taxon>
        <taxon>Diptera</taxon>
        <taxon>Nematocera</taxon>
        <taxon>Psychodoidea</taxon>
        <taxon>Psychodidae</taxon>
        <taxon>Phlebotomus</taxon>
        <taxon>Phlebotomus</taxon>
    </lineage>
</organism>
<feature type="domain" description="C2H2-type" evidence="6">
    <location>
        <begin position="75"/>
        <end position="100"/>
    </location>
</feature>
<feature type="domain" description="C2H2-type" evidence="6">
    <location>
        <begin position="47"/>
        <end position="74"/>
    </location>
</feature>
<dbReference type="VEuPathDB" id="VectorBase:PPAPM1_004431"/>
<evidence type="ECO:0000259" key="6">
    <source>
        <dbReference type="PROSITE" id="PS50157"/>
    </source>
</evidence>
<dbReference type="Proteomes" id="UP000092462">
    <property type="component" value="Unassembled WGS sequence"/>
</dbReference>
<dbReference type="PANTHER" id="PTHR14003">
    <property type="entry name" value="TRANSCRIPTIONAL REPRESSOR PROTEIN YY"/>
    <property type="match status" value="1"/>
</dbReference>
<sequence length="185" mass="21854">MKIFNQNFGVTNILGTCTFCNQKYLKSELEKHISTHGKKKRHREKNLICEFCGKFFANHSRMEQHKIIHSSDRCYKCDVEGCSKTFKWRNSFEKHKMRHTDNIVKEFKCDLCEKAFMYSYILRKHIIDIHEPPQAIKCKCCNKTFTRKETFMNHMKTHEGAASVTEADKGSLVIGHQKDILRPYN</sequence>
<dbReference type="SUPFAM" id="SSF57667">
    <property type="entry name" value="beta-beta-alpha zinc fingers"/>
    <property type="match status" value="2"/>
</dbReference>
<keyword evidence="2" id="KW-0677">Repeat</keyword>
<dbReference type="GO" id="GO:0008270">
    <property type="term" value="F:zinc ion binding"/>
    <property type="evidence" value="ECO:0007669"/>
    <property type="project" value="UniProtKB-KW"/>
</dbReference>
<feature type="domain" description="C2H2-type" evidence="6">
    <location>
        <begin position="136"/>
        <end position="163"/>
    </location>
</feature>
<evidence type="ECO:0000256" key="3">
    <source>
        <dbReference type="ARBA" id="ARBA00022771"/>
    </source>
</evidence>
<dbReference type="GO" id="GO:0000978">
    <property type="term" value="F:RNA polymerase II cis-regulatory region sequence-specific DNA binding"/>
    <property type="evidence" value="ECO:0007669"/>
    <property type="project" value="TreeGrafter"/>
</dbReference>
<dbReference type="GO" id="GO:0000785">
    <property type="term" value="C:chromatin"/>
    <property type="evidence" value="ECO:0007669"/>
    <property type="project" value="TreeGrafter"/>
</dbReference>
<dbReference type="AlphaFoldDB" id="A0A1B0DKC5"/>
<keyword evidence="4" id="KW-0862">Zinc</keyword>
<reference evidence="7" key="1">
    <citation type="submission" date="2022-08" db="UniProtKB">
        <authorList>
            <consortium name="EnsemblMetazoa"/>
        </authorList>
    </citation>
    <scope>IDENTIFICATION</scope>
    <source>
        <strain evidence="7">Israel</strain>
    </source>
</reference>
<dbReference type="Gene3D" id="3.30.160.60">
    <property type="entry name" value="Classic Zinc Finger"/>
    <property type="match status" value="3"/>
</dbReference>
<keyword evidence="1" id="KW-0479">Metal-binding</keyword>
<evidence type="ECO:0000256" key="4">
    <source>
        <dbReference type="ARBA" id="ARBA00022833"/>
    </source>
</evidence>
<evidence type="ECO:0000313" key="8">
    <source>
        <dbReference type="Proteomes" id="UP000092462"/>
    </source>
</evidence>
<dbReference type="PROSITE" id="PS50157">
    <property type="entry name" value="ZINC_FINGER_C2H2_2"/>
    <property type="match status" value="4"/>
</dbReference>
<dbReference type="PANTHER" id="PTHR14003:SF23">
    <property type="entry name" value="ZINC FINGER PROTEIN 143"/>
    <property type="match status" value="1"/>
</dbReference>
<keyword evidence="8" id="KW-1185">Reference proteome</keyword>
<dbReference type="PROSITE" id="PS00028">
    <property type="entry name" value="ZINC_FINGER_C2H2_1"/>
    <property type="match status" value="4"/>
</dbReference>
<dbReference type="GO" id="GO:0031519">
    <property type="term" value="C:PcG protein complex"/>
    <property type="evidence" value="ECO:0007669"/>
    <property type="project" value="TreeGrafter"/>
</dbReference>
<dbReference type="GO" id="GO:0005667">
    <property type="term" value="C:transcription regulator complex"/>
    <property type="evidence" value="ECO:0007669"/>
    <property type="project" value="TreeGrafter"/>
</dbReference>
<dbReference type="InterPro" id="IPR036236">
    <property type="entry name" value="Znf_C2H2_sf"/>
</dbReference>
<accession>A0A1B0DKC5</accession>
<dbReference type="VEuPathDB" id="VectorBase:PPAI008699"/>
<evidence type="ECO:0000256" key="2">
    <source>
        <dbReference type="ARBA" id="ARBA00022737"/>
    </source>
</evidence>
<dbReference type="EMBL" id="AJVK01066849">
    <property type="status" value="NOT_ANNOTATED_CDS"/>
    <property type="molecule type" value="Genomic_DNA"/>
</dbReference>
<dbReference type="SMART" id="SM00355">
    <property type="entry name" value="ZnF_C2H2"/>
    <property type="match status" value="5"/>
</dbReference>
<proteinExistence type="predicted"/>
<keyword evidence="5" id="KW-0539">Nucleus</keyword>
<dbReference type="InterPro" id="IPR013087">
    <property type="entry name" value="Znf_C2H2_type"/>
</dbReference>
<dbReference type="GO" id="GO:0000981">
    <property type="term" value="F:DNA-binding transcription factor activity, RNA polymerase II-specific"/>
    <property type="evidence" value="ECO:0007669"/>
    <property type="project" value="TreeGrafter"/>
</dbReference>